<dbReference type="EMBL" id="JYFN01000002">
    <property type="protein sequence ID" value="KJE25280.1"/>
    <property type="molecule type" value="Genomic_DNA"/>
</dbReference>
<gene>
    <name evidence="1" type="ORF">FF36_00413</name>
</gene>
<dbReference type="Proteomes" id="UP000032545">
    <property type="component" value="Unassembled WGS sequence"/>
</dbReference>
<reference evidence="2" key="1">
    <citation type="submission" date="2015-02" db="EMBL/GenBank/DDBJ databases">
        <title>Draft Genome of Frankia sp. CpI1-S.</title>
        <authorList>
            <person name="Oshone R.T."/>
            <person name="Ngom M."/>
            <person name="Ghodhbane-Gtari F."/>
            <person name="Gtari M."/>
            <person name="Morris K."/>
            <person name="Thomas K."/>
            <person name="Sen A."/>
            <person name="Tisa L.S."/>
        </authorList>
    </citation>
    <scope>NUCLEOTIDE SEQUENCE [LARGE SCALE GENOMIC DNA]</scope>
    <source>
        <strain evidence="2">CpI1-S</strain>
    </source>
</reference>
<dbReference type="AlphaFoldDB" id="A0A0D8BMH2"/>
<evidence type="ECO:0000313" key="2">
    <source>
        <dbReference type="Proteomes" id="UP000032545"/>
    </source>
</evidence>
<evidence type="ECO:0000313" key="1">
    <source>
        <dbReference type="EMBL" id="KJE25280.1"/>
    </source>
</evidence>
<proteinExistence type="predicted"/>
<evidence type="ECO:0008006" key="3">
    <source>
        <dbReference type="Google" id="ProtNLM"/>
    </source>
</evidence>
<dbReference type="OrthoDB" id="3402039at2"/>
<comment type="caution">
    <text evidence="1">The sequence shown here is derived from an EMBL/GenBank/DDBJ whole genome shotgun (WGS) entry which is preliminary data.</text>
</comment>
<dbReference type="RefSeq" id="WP_044883176.1">
    <property type="nucleotide sequence ID" value="NZ_JYFN01000002.1"/>
</dbReference>
<protein>
    <recommendedName>
        <fullName evidence="3">CchlQ</fullName>
    </recommendedName>
</protein>
<keyword evidence="2" id="KW-1185">Reference proteome</keyword>
<sequence>MDWGTLVATASGAVIAIAGTVLADHLRGRRDDDRGHVQRRRDAYIAFIVAAGVCHTRLRQIALNSSGTGDLDAASRAVLADAGIYDVRERLFIDATATVAGAGQAMFERLRALRHVVATGAGLSSAAFHDAYHPYLDAVWRYRAAVRAELEATALSPMDFGWDSWDGNDRCPLCRSASGDA</sequence>
<accession>A0A0D8BMH2</accession>
<reference evidence="1 2" key="2">
    <citation type="journal article" date="2016" name="Genome Announc.">
        <title>Permanent Draft Genome Sequences for Two Variants of Frankia sp. Strain CpI1, the First Frankia Strain Isolated from Root Nodules of Comptonia peregrina.</title>
        <authorList>
            <person name="Oshone R."/>
            <person name="Hurst S.G.IV."/>
            <person name="Abebe-Akele F."/>
            <person name="Simpson S."/>
            <person name="Morris K."/>
            <person name="Thomas W.K."/>
            <person name="Tisa L.S."/>
        </authorList>
    </citation>
    <scope>NUCLEOTIDE SEQUENCE [LARGE SCALE GENOMIC DNA]</scope>
    <source>
        <strain evidence="2">CpI1-S</strain>
    </source>
</reference>
<organism evidence="1 2">
    <name type="scientific">Frankia torreyi</name>
    <dbReference type="NCBI Taxonomy" id="1856"/>
    <lineage>
        <taxon>Bacteria</taxon>
        <taxon>Bacillati</taxon>
        <taxon>Actinomycetota</taxon>
        <taxon>Actinomycetes</taxon>
        <taxon>Frankiales</taxon>
        <taxon>Frankiaceae</taxon>
        <taxon>Frankia</taxon>
    </lineage>
</organism>
<name>A0A0D8BMH2_9ACTN</name>